<evidence type="ECO:0000259" key="1">
    <source>
        <dbReference type="SMART" id="SM00198"/>
    </source>
</evidence>
<proteinExistence type="predicted"/>
<dbReference type="PRINTS" id="PR00837">
    <property type="entry name" value="V5TPXLIKE"/>
</dbReference>
<dbReference type="SMART" id="SM00198">
    <property type="entry name" value="SCP"/>
    <property type="match status" value="1"/>
</dbReference>
<feature type="non-terminal residue" evidence="2">
    <location>
        <position position="135"/>
    </location>
</feature>
<comment type="caution">
    <text evidence="2">The sequence shown here is derived from an EMBL/GenBank/DDBJ whole genome shotgun (WGS) entry which is preliminary data.</text>
</comment>
<dbReference type="InterPro" id="IPR014044">
    <property type="entry name" value="CAP_dom"/>
</dbReference>
<dbReference type="OrthoDB" id="337038at2759"/>
<protein>
    <submittedName>
        <fullName evidence="2">CAP domain-containing protein</fullName>
    </submittedName>
</protein>
<name>A0A9P6JKB0_9AGAR</name>
<dbReference type="InterPro" id="IPR001283">
    <property type="entry name" value="CRISP-related"/>
</dbReference>
<dbReference type="InterPro" id="IPR035940">
    <property type="entry name" value="CAP_sf"/>
</dbReference>
<dbReference type="Gene3D" id="3.40.33.10">
    <property type="entry name" value="CAP"/>
    <property type="match status" value="1"/>
</dbReference>
<organism evidence="2 3">
    <name type="scientific">Crepidotus variabilis</name>
    <dbReference type="NCBI Taxonomy" id="179855"/>
    <lineage>
        <taxon>Eukaryota</taxon>
        <taxon>Fungi</taxon>
        <taxon>Dikarya</taxon>
        <taxon>Basidiomycota</taxon>
        <taxon>Agaricomycotina</taxon>
        <taxon>Agaricomycetes</taxon>
        <taxon>Agaricomycetidae</taxon>
        <taxon>Agaricales</taxon>
        <taxon>Agaricineae</taxon>
        <taxon>Crepidotaceae</taxon>
        <taxon>Crepidotus</taxon>
    </lineage>
</organism>
<feature type="non-terminal residue" evidence="2">
    <location>
        <position position="1"/>
    </location>
</feature>
<dbReference type="EMBL" id="MU157905">
    <property type="protein sequence ID" value="KAF9524072.1"/>
    <property type="molecule type" value="Genomic_DNA"/>
</dbReference>
<reference evidence="2" key="1">
    <citation type="submission" date="2020-11" db="EMBL/GenBank/DDBJ databases">
        <authorList>
            <consortium name="DOE Joint Genome Institute"/>
            <person name="Ahrendt S."/>
            <person name="Riley R."/>
            <person name="Andreopoulos W."/>
            <person name="Labutti K."/>
            <person name="Pangilinan J."/>
            <person name="Ruiz-Duenas F.J."/>
            <person name="Barrasa J.M."/>
            <person name="Sanchez-Garcia M."/>
            <person name="Camarero S."/>
            <person name="Miyauchi S."/>
            <person name="Serrano A."/>
            <person name="Linde D."/>
            <person name="Babiker R."/>
            <person name="Drula E."/>
            <person name="Ayuso-Fernandez I."/>
            <person name="Pacheco R."/>
            <person name="Padilla G."/>
            <person name="Ferreira P."/>
            <person name="Barriuso J."/>
            <person name="Kellner H."/>
            <person name="Castanera R."/>
            <person name="Alfaro M."/>
            <person name="Ramirez L."/>
            <person name="Pisabarro A.G."/>
            <person name="Kuo A."/>
            <person name="Tritt A."/>
            <person name="Lipzen A."/>
            <person name="He G."/>
            <person name="Yan M."/>
            <person name="Ng V."/>
            <person name="Cullen D."/>
            <person name="Martin F."/>
            <person name="Rosso M.-N."/>
            <person name="Henrissat B."/>
            <person name="Hibbett D."/>
            <person name="Martinez A.T."/>
            <person name="Grigoriev I.V."/>
        </authorList>
    </citation>
    <scope>NUCLEOTIDE SEQUENCE</scope>
    <source>
        <strain evidence="2">CBS 506.95</strain>
    </source>
</reference>
<dbReference type="AlphaFoldDB" id="A0A9P6JKB0"/>
<accession>A0A9P6JKB0</accession>
<keyword evidence="3" id="KW-1185">Reference proteome</keyword>
<dbReference type="Proteomes" id="UP000807306">
    <property type="component" value="Unassembled WGS sequence"/>
</dbReference>
<dbReference type="Pfam" id="PF00188">
    <property type="entry name" value="CAP"/>
    <property type="match status" value="1"/>
</dbReference>
<gene>
    <name evidence="2" type="ORF">CPB83DRAFT_750266</name>
</gene>
<sequence length="135" mass="14580">DAQKFLDYHSSFRAQHGASKMNWNADMAAKAQGWVNQCKHGHSDPFLGYGENAAEGAGGGYDIVSAMNSWASEKDKYSVDNPGGALHFTQMVWKASTDLGCAVAKCDKLYPPEFGVADVVVCEYYPRGNMAGAYA</sequence>
<evidence type="ECO:0000313" key="3">
    <source>
        <dbReference type="Proteomes" id="UP000807306"/>
    </source>
</evidence>
<feature type="domain" description="SCP" evidence="1">
    <location>
        <begin position="1"/>
        <end position="132"/>
    </location>
</feature>
<dbReference type="SUPFAM" id="SSF55797">
    <property type="entry name" value="PR-1-like"/>
    <property type="match status" value="1"/>
</dbReference>
<evidence type="ECO:0000313" key="2">
    <source>
        <dbReference type="EMBL" id="KAF9524072.1"/>
    </source>
</evidence>
<dbReference type="PANTHER" id="PTHR10334">
    <property type="entry name" value="CYSTEINE-RICH SECRETORY PROTEIN-RELATED"/>
    <property type="match status" value="1"/>
</dbReference>